<dbReference type="EMBL" id="RBPV01000478">
    <property type="protein sequence ID" value="RMO49910.1"/>
    <property type="molecule type" value="Genomic_DNA"/>
</dbReference>
<dbReference type="Proteomes" id="UP000275613">
    <property type="component" value="Unassembled WGS sequence"/>
</dbReference>
<organism evidence="1 2">
    <name type="scientific">Pseudomonas amygdali pv. eriobotryae</name>
    <dbReference type="NCBI Taxonomy" id="129137"/>
    <lineage>
        <taxon>Bacteria</taxon>
        <taxon>Pseudomonadati</taxon>
        <taxon>Pseudomonadota</taxon>
        <taxon>Gammaproteobacteria</taxon>
        <taxon>Pseudomonadales</taxon>
        <taxon>Pseudomonadaceae</taxon>
        <taxon>Pseudomonas</taxon>
        <taxon>Pseudomonas amygdali</taxon>
    </lineage>
</organism>
<name>A0A3M3VXA5_PSEA0</name>
<dbReference type="AlphaFoldDB" id="A0A3M3VXA5"/>
<proteinExistence type="predicted"/>
<evidence type="ECO:0000313" key="2">
    <source>
        <dbReference type="Proteomes" id="UP000275613"/>
    </source>
</evidence>
<protein>
    <submittedName>
        <fullName evidence="1">Uncharacterized protein</fullName>
    </submittedName>
</protein>
<comment type="caution">
    <text evidence="1">The sequence shown here is derived from an EMBL/GenBank/DDBJ whole genome shotgun (WGS) entry which is preliminary data.</text>
</comment>
<gene>
    <name evidence="1" type="ORF">ALQ39_200070</name>
</gene>
<accession>A0A3M3VXA5</accession>
<reference evidence="1 2" key="1">
    <citation type="submission" date="2018-08" db="EMBL/GenBank/DDBJ databases">
        <title>Recombination of ecologically and evolutionarily significant loci maintains genetic cohesion in the Pseudomonas syringae species complex.</title>
        <authorList>
            <person name="Dillon M."/>
            <person name="Thakur S."/>
            <person name="Almeida R.N.D."/>
            <person name="Weir B.S."/>
            <person name="Guttman D.S."/>
        </authorList>
    </citation>
    <scope>NUCLEOTIDE SEQUENCE [LARGE SCALE GENOMIC DNA]</scope>
    <source>
        <strain evidence="1 2">ICMP 4316</strain>
    </source>
</reference>
<sequence>MSGPGGAPGRDASLRLMHYGLRIDANNVGRERG</sequence>
<evidence type="ECO:0000313" key="1">
    <source>
        <dbReference type="EMBL" id="RMO49910.1"/>
    </source>
</evidence>